<dbReference type="AlphaFoldDB" id="A0A101FSE1"/>
<gene>
    <name evidence="2" type="ORF">XD72_2031</name>
</gene>
<sequence>MPESVIVFDVWGDYAHFRKNYSTSSPLTYSFPPRTALSGLIGAITGLDKTGYFRQFYKVDAKIGCKILAPVKKVRIGENLIDTKSTGSMKMHLIKNRTQIRFEFVKDPRYRIYFCHTDEQFYNLFKYLLTNHQSVYTPCFGLSQLICNFDFVGEFGMKRSPEEFQTIDSVVPGKCLLETPDFEDGGEYFSEVMPGEMGEDREVTDYSEILFERKGKAIKAKAKELWAVENDERIVFL</sequence>
<dbReference type="EMBL" id="LGFT01000062">
    <property type="protein sequence ID" value="KUK43596.1"/>
    <property type="molecule type" value="Genomic_DNA"/>
</dbReference>
<evidence type="ECO:0000313" key="3">
    <source>
        <dbReference type="Proteomes" id="UP000057043"/>
    </source>
</evidence>
<dbReference type="GO" id="GO:0043571">
    <property type="term" value="P:maintenance of CRISPR repeat elements"/>
    <property type="evidence" value="ECO:0007669"/>
    <property type="project" value="InterPro"/>
</dbReference>
<dbReference type="Proteomes" id="UP000057043">
    <property type="component" value="Unassembled WGS sequence"/>
</dbReference>
<dbReference type="PATRIC" id="fig|301375.7.peg.237"/>
<proteinExistence type="predicted"/>
<dbReference type="InterPro" id="IPR021124">
    <property type="entry name" value="CRISPR-assoc_prot_Cas5"/>
</dbReference>
<reference evidence="2 3" key="1">
    <citation type="journal article" date="2015" name="MBio">
        <title>Genome-Resolved Metagenomic Analysis Reveals Roles for Candidate Phyla and Other Microbial Community Members in Biogeochemical Transformations in Oil Reservoirs.</title>
        <authorList>
            <person name="Hu P."/>
            <person name="Tom L."/>
            <person name="Singh A."/>
            <person name="Thomas B.C."/>
            <person name="Baker B.J."/>
            <person name="Piceno Y.M."/>
            <person name="Andersen G.L."/>
            <person name="Banfield J.F."/>
        </authorList>
    </citation>
    <scope>NUCLEOTIDE SEQUENCE [LARGE SCALE GENOMIC DNA]</scope>
    <source>
        <strain evidence="2">57_489</strain>
    </source>
</reference>
<evidence type="ECO:0000256" key="1">
    <source>
        <dbReference type="ARBA" id="ARBA00023118"/>
    </source>
</evidence>
<evidence type="ECO:0000313" key="2">
    <source>
        <dbReference type="EMBL" id="KUK43596.1"/>
    </source>
</evidence>
<dbReference type="NCBIfam" id="TIGR02593">
    <property type="entry name" value="CRISPR_cas5"/>
    <property type="match status" value="1"/>
</dbReference>
<dbReference type="GO" id="GO:0051607">
    <property type="term" value="P:defense response to virus"/>
    <property type="evidence" value="ECO:0007669"/>
    <property type="project" value="UniProtKB-KW"/>
</dbReference>
<dbReference type="InterPro" id="IPR013421">
    <property type="entry name" value="CRISPR-assoc_prot_Cas5_HALMA"/>
</dbReference>
<dbReference type="NCBIfam" id="TIGR02592">
    <property type="entry name" value="cas_Cas5h"/>
    <property type="match status" value="1"/>
</dbReference>
<protein>
    <submittedName>
        <fullName evidence="2">Crispr-associated protein Cas5, Hmari subtype</fullName>
    </submittedName>
</protein>
<name>A0A101FSE1_9EURY</name>
<organism evidence="2 3">
    <name type="scientific">Methanothrix harundinacea</name>
    <dbReference type="NCBI Taxonomy" id="301375"/>
    <lineage>
        <taxon>Archaea</taxon>
        <taxon>Methanobacteriati</taxon>
        <taxon>Methanobacteriota</taxon>
        <taxon>Stenosarchaea group</taxon>
        <taxon>Methanomicrobia</taxon>
        <taxon>Methanotrichales</taxon>
        <taxon>Methanotrichaceae</taxon>
        <taxon>Methanothrix</taxon>
    </lineage>
</organism>
<comment type="caution">
    <text evidence="2">The sequence shown here is derived from an EMBL/GenBank/DDBJ whole genome shotgun (WGS) entry which is preliminary data.</text>
</comment>
<accession>A0A101FSE1</accession>
<dbReference type="InterPro" id="IPR013422">
    <property type="entry name" value="CRISPR-assoc_prot_Cas5_N"/>
</dbReference>
<dbReference type="Pfam" id="PF09704">
    <property type="entry name" value="Cas_Cas5d"/>
    <property type="match status" value="1"/>
</dbReference>
<dbReference type="Gene3D" id="3.30.70.2660">
    <property type="match status" value="1"/>
</dbReference>
<keyword evidence="1" id="KW-0051">Antiviral defense</keyword>